<comment type="subcellular location">
    <subcellularLocation>
        <location evidence="1">Membrane</location>
        <topology evidence="1">Single-pass membrane protein</topology>
    </subcellularLocation>
</comment>
<dbReference type="Gene3D" id="3.30.430.20">
    <property type="entry name" value="Gnk2 domain, C-X8-C-X2-C motif"/>
    <property type="match status" value="2"/>
</dbReference>
<evidence type="ECO:0000259" key="18">
    <source>
        <dbReference type="PROSITE" id="PS51473"/>
    </source>
</evidence>
<evidence type="ECO:0000313" key="19">
    <source>
        <dbReference type="EMBL" id="PON51946.1"/>
    </source>
</evidence>
<dbReference type="InterPro" id="IPR008271">
    <property type="entry name" value="Ser/Thr_kinase_AS"/>
</dbReference>
<dbReference type="EMBL" id="JXTC01000466">
    <property type="protein sequence ID" value="PON51946.1"/>
    <property type="molecule type" value="Genomic_DNA"/>
</dbReference>
<evidence type="ECO:0000256" key="1">
    <source>
        <dbReference type="ARBA" id="ARBA00004167"/>
    </source>
</evidence>
<evidence type="ECO:0000313" key="20">
    <source>
        <dbReference type="Proteomes" id="UP000237000"/>
    </source>
</evidence>
<dbReference type="PROSITE" id="PS51257">
    <property type="entry name" value="PROKAR_LIPOPROTEIN"/>
    <property type="match status" value="1"/>
</dbReference>
<evidence type="ECO:0000256" key="10">
    <source>
        <dbReference type="ARBA" id="ARBA00022840"/>
    </source>
</evidence>
<dbReference type="InterPro" id="IPR011009">
    <property type="entry name" value="Kinase-like_dom_sf"/>
</dbReference>
<keyword evidence="7" id="KW-0677">Repeat</keyword>
<dbReference type="InterPro" id="IPR002902">
    <property type="entry name" value="GNK2"/>
</dbReference>
<keyword evidence="12 16" id="KW-0472">Membrane</keyword>
<dbReference type="SMART" id="SM00220">
    <property type="entry name" value="S_TKc"/>
    <property type="match status" value="1"/>
</dbReference>
<dbReference type="Gene3D" id="1.10.510.10">
    <property type="entry name" value="Transferase(Phosphotransferase) domain 1"/>
    <property type="match status" value="1"/>
</dbReference>
<dbReference type="Gene3D" id="3.30.200.20">
    <property type="entry name" value="Phosphorylase Kinase, domain 1"/>
    <property type="match status" value="1"/>
</dbReference>
<comment type="caution">
    <text evidence="19">The sequence shown here is derived from an EMBL/GenBank/DDBJ whole genome shotgun (WGS) entry which is preliminary data.</text>
</comment>
<evidence type="ECO:0000256" key="7">
    <source>
        <dbReference type="ARBA" id="ARBA00022737"/>
    </source>
</evidence>
<keyword evidence="10" id="KW-0067">ATP-binding</keyword>
<evidence type="ECO:0000259" key="17">
    <source>
        <dbReference type="PROSITE" id="PS50011"/>
    </source>
</evidence>
<dbReference type="CDD" id="cd14066">
    <property type="entry name" value="STKc_IRAK"/>
    <property type="match status" value="1"/>
</dbReference>
<keyword evidence="2" id="KW-0723">Serine/threonine-protein kinase</keyword>
<evidence type="ECO:0000256" key="3">
    <source>
        <dbReference type="ARBA" id="ARBA00022553"/>
    </source>
</evidence>
<sequence length="663" mass="73939">MKSLSYYAIFLLFLSCINQLFYLTEAQIIMYKNCDTSANFTSGSVYDQNLNLTLTSLISNASLTGFNVTTVGQNPDIVYGLLQCRGDISVKDCQTCAKTAASSIRQNCSNQKEASIGYDNCEMQYSGRRFFSSMNSDQRQGLYNVENTTEPVLFNRWLDNLVRNLSANAASDPSRFAVGSTNYTDVGNKLYAMLQCTRDLSEKSCLTCLEDIIGYIPRTCGGKVGCQIYSMSCNLLYEIYPFSNLIEQSSPPQAAPIPPSLEPNLTTTTSTNGTKHEGKKSTKKTIAAVTIPVVMTLVAIPIICACLVWMKARRKTDDDGVHEDGTGGMESLLIGLRTLKIATKNFSNANKLGEGGFGPVYKGKLHDGREIAVKRLSSNSGQGLEELKTEVTLVAKLLHRNLVRLLGFCLEDEEKLLVYEFLVNGSLDKVLFDEGRQFDLDWERRYKIIVGIARGLLYLHEDSQFRIIHRDLKTSNILLDQDMNPKISDFGLAKLFCGSQIQGKTNRISGTFGYMAPEYVKNGNFSTKSDVYSFGILVLEIITGRKNSSFRSLTNLQSHAWRHWANGTPLELMDPSLDDQWPRHEALKCIHVGLLCVQEAATERPRMCEVVMMLNSYTVSSPAPSRPAFFISDSEDCNPEILVRQDSVVSEYDVTITELHPRD</sequence>
<proteinExistence type="predicted"/>
<evidence type="ECO:0000256" key="6">
    <source>
        <dbReference type="ARBA" id="ARBA00022729"/>
    </source>
</evidence>
<dbReference type="InterPro" id="IPR001245">
    <property type="entry name" value="Ser-Thr/Tyr_kinase_cat_dom"/>
</dbReference>
<gene>
    <name evidence="19" type="primary">TorCRK22</name>
    <name evidence="19" type="ORF">TorRG33x02_310050</name>
</gene>
<feature type="domain" description="Gnk2-homologous" evidence="18">
    <location>
        <begin position="136"/>
        <end position="242"/>
    </location>
</feature>
<dbReference type="CDD" id="cd23509">
    <property type="entry name" value="Gnk2-like"/>
    <property type="match status" value="2"/>
</dbReference>
<dbReference type="SUPFAM" id="SSF56112">
    <property type="entry name" value="Protein kinase-like (PK-like)"/>
    <property type="match status" value="1"/>
</dbReference>
<keyword evidence="11 16" id="KW-1133">Transmembrane helix</keyword>
<keyword evidence="20" id="KW-1185">Reference proteome</keyword>
<organism evidence="19 20">
    <name type="scientific">Trema orientale</name>
    <name type="common">Charcoal tree</name>
    <name type="synonym">Celtis orientalis</name>
    <dbReference type="NCBI Taxonomy" id="63057"/>
    <lineage>
        <taxon>Eukaryota</taxon>
        <taxon>Viridiplantae</taxon>
        <taxon>Streptophyta</taxon>
        <taxon>Embryophyta</taxon>
        <taxon>Tracheophyta</taxon>
        <taxon>Spermatophyta</taxon>
        <taxon>Magnoliopsida</taxon>
        <taxon>eudicotyledons</taxon>
        <taxon>Gunneridae</taxon>
        <taxon>Pentapetalae</taxon>
        <taxon>rosids</taxon>
        <taxon>fabids</taxon>
        <taxon>Rosales</taxon>
        <taxon>Cannabaceae</taxon>
        <taxon>Trema</taxon>
    </lineage>
</organism>
<dbReference type="PROSITE" id="PS51473">
    <property type="entry name" value="GNK2"/>
    <property type="match status" value="2"/>
</dbReference>
<dbReference type="Pfam" id="PF01657">
    <property type="entry name" value="Stress-antifung"/>
    <property type="match status" value="2"/>
</dbReference>
<keyword evidence="3" id="KW-0597">Phosphoprotein</keyword>
<feature type="domain" description="Protein kinase" evidence="17">
    <location>
        <begin position="346"/>
        <end position="618"/>
    </location>
</feature>
<evidence type="ECO:0000256" key="9">
    <source>
        <dbReference type="ARBA" id="ARBA00022777"/>
    </source>
</evidence>
<dbReference type="STRING" id="63057.A0A2P5BT22"/>
<dbReference type="GO" id="GO:0004674">
    <property type="term" value="F:protein serine/threonine kinase activity"/>
    <property type="evidence" value="ECO:0007669"/>
    <property type="project" value="UniProtKB-KW"/>
</dbReference>
<evidence type="ECO:0000256" key="15">
    <source>
        <dbReference type="SAM" id="MobiDB-lite"/>
    </source>
</evidence>
<keyword evidence="8" id="KW-0547">Nucleotide-binding</keyword>
<evidence type="ECO:0000256" key="5">
    <source>
        <dbReference type="ARBA" id="ARBA00022692"/>
    </source>
</evidence>
<evidence type="ECO:0000256" key="4">
    <source>
        <dbReference type="ARBA" id="ARBA00022679"/>
    </source>
</evidence>
<evidence type="ECO:0000256" key="13">
    <source>
        <dbReference type="ARBA" id="ARBA00023170"/>
    </source>
</evidence>
<keyword evidence="6" id="KW-0732">Signal</keyword>
<accession>A0A2P5BT22</accession>
<feature type="transmembrane region" description="Helical" evidence="16">
    <location>
        <begin position="285"/>
        <end position="310"/>
    </location>
</feature>
<dbReference type="Proteomes" id="UP000237000">
    <property type="component" value="Unassembled WGS sequence"/>
</dbReference>
<dbReference type="GO" id="GO:0005524">
    <property type="term" value="F:ATP binding"/>
    <property type="evidence" value="ECO:0007669"/>
    <property type="project" value="UniProtKB-KW"/>
</dbReference>
<evidence type="ECO:0000256" key="14">
    <source>
        <dbReference type="ARBA" id="ARBA00023180"/>
    </source>
</evidence>
<keyword evidence="4" id="KW-0808">Transferase</keyword>
<dbReference type="InterPro" id="IPR000719">
    <property type="entry name" value="Prot_kinase_dom"/>
</dbReference>
<dbReference type="GO" id="GO:0005886">
    <property type="term" value="C:plasma membrane"/>
    <property type="evidence" value="ECO:0007669"/>
    <property type="project" value="TreeGrafter"/>
</dbReference>
<keyword evidence="13 19" id="KW-0675">Receptor</keyword>
<dbReference type="FunFam" id="3.30.200.20:FF:000142">
    <property type="entry name" value="Cysteine-rich receptor-like protein kinase 10"/>
    <property type="match status" value="1"/>
</dbReference>
<dbReference type="PANTHER" id="PTHR27002">
    <property type="entry name" value="RECEPTOR-LIKE SERINE/THREONINE-PROTEIN KINASE SD1-8"/>
    <property type="match status" value="1"/>
</dbReference>
<feature type="region of interest" description="Disordered" evidence="15">
    <location>
        <begin position="251"/>
        <end position="281"/>
    </location>
</feature>
<evidence type="ECO:0000256" key="2">
    <source>
        <dbReference type="ARBA" id="ARBA00022527"/>
    </source>
</evidence>
<reference evidence="20" key="1">
    <citation type="submission" date="2016-06" db="EMBL/GenBank/DDBJ databases">
        <title>Parallel loss of symbiosis genes in relatives of nitrogen-fixing non-legume Parasponia.</title>
        <authorList>
            <person name="Van Velzen R."/>
            <person name="Holmer R."/>
            <person name="Bu F."/>
            <person name="Rutten L."/>
            <person name="Van Zeijl A."/>
            <person name="Liu W."/>
            <person name="Santuari L."/>
            <person name="Cao Q."/>
            <person name="Sharma T."/>
            <person name="Shen D."/>
            <person name="Roswanjaya Y."/>
            <person name="Wardhani T."/>
            <person name="Kalhor M.S."/>
            <person name="Jansen J."/>
            <person name="Van den Hoogen J."/>
            <person name="Gungor B."/>
            <person name="Hartog M."/>
            <person name="Hontelez J."/>
            <person name="Verver J."/>
            <person name="Yang W.-C."/>
            <person name="Schijlen E."/>
            <person name="Repin R."/>
            <person name="Schilthuizen M."/>
            <person name="Schranz E."/>
            <person name="Heidstra R."/>
            <person name="Miyata K."/>
            <person name="Fedorova E."/>
            <person name="Kohlen W."/>
            <person name="Bisseling T."/>
            <person name="Smit S."/>
            <person name="Geurts R."/>
        </authorList>
    </citation>
    <scope>NUCLEOTIDE SEQUENCE [LARGE SCALE GENOMIC DNA]</scope>
    <source>
        <strain evidence="20">cv. RG33-2</strain>
    </source>
</reference>
<dbReference type="PROSITE" id="PS50011">
    <property type="entry name" value="PROTEIN_KINASE_DOM"/>
    <property type="match status" value="1"/>
</dbReference>
<dbReference type="AlphaFoldDB" id="A0A2P5BT22"/>
<dbReference type="GO" id="GO:0009737">
    <property type="term" value="P:response to abscisic acid"/>
    <property type="evidence" value="ECO:0007669"/>
    <property type="project" value="UniProtKB-ARBA"/>
</dbReference>
<dbReference type="FunFam" id="1.10.510.10:FF:000343">
    <property type="entry name" value="Cysteine-rich receptor-like protein kinase 28"/>
    <property type="match status" value="1"/>
</dbReference>
<feature type="domain" description="Gnk2-homologous" evidence="18">
    <location>
        <begin position="28"/>
        <end position="130"/>
    </location>
</feature>
<evidence type="ECO:0000256" key="12">
    <source>
        <dbReference type="ARBA" id="ARBA00023136"/>
    </source>
</evidence>
<evidence type="ECO:0000256" key="16">
    <source>
        <dbReference type="SAM" id="Phobius"/>
    </source>
</evidence>
<dbReference type="InParanoid" id="A0A2P5BT22"/>
<feature type="transmembrane region" description="Helical" evidence="16">
    <location>
        <begin position="6"/>
        <end position="23"/>
    </location>
</feature>
<name>A0A2P5BT22_TREOI</name>
<dbReference type="PROSITE" id="PS00108">
    <property type="entry name" value="PROTEIN_KINASE_ST"/>
    <property type="match status" value="1"/>
</dbReference>
<keyword evidence="14" id="KW-0325">Glycoprotein</keyword>
<dbReference type="Pfam" id="PF07714">
    <property type="entry name" value="PK_Tyr_Ser-Thr"/>
    <property type="match status" value="1"/>
</dbReference>
<protein>
    <submittedName>
        <fullName evidence="19">Cysteine rich receptor like kinase</fullName>
    </submittedName>
</protein>
<keyword evidence="5 16" id="KW-0812">Transmembrane</keyword>
<dbReference type="InterPro" id="IPR038408">
    <property type="entry name" value="GNK2_sf"/>
</dbReference>
<evidence type="ECO:0000256" key="8">
    <source>
        <dbReference type="ARBA" id="ARBA00022741"/>
    </source>
</evidence>
<keyword evidence="9 19" id="KW-0418">Kinase</keyword>
<dbReference type="OrthoDB" id="688481at2759"/>
<evidence type="ECO:0000256" key="11">
    <source>
        <dbReference type="ARBA" id="ARBA00022989"/>
    </source>
</evidence>
<dbReference type="PANTHER" id="PTHR27002:SF1040">
    <property type="entry name" value="OS07G0538400 PROTEIN"/>
    <property type="match status" value="1"/>
</dbReference>